<feature type="transmembrane region" description="Helical" evidence="1">
    <location>
        <begin position="7"/>
        <end position="26"/>
    </location>
</feature>
<proteinExistence type="predicted"/>
<accession>A0A1G7WAU7</accession>
<protein>
    <submittedName>
        <fullName evidence="2">Uncharacterized protein</fullName>
    </submittedName>
</protein>
<name>A0A1G7WAU7_9VIBR</name>
<keyword evidence="1" id="KW-0472">Membrane</keyword>
<keyword evidence="1" id="KW-0812">Transmembrane</keyword>
<evidence type="ECO:0000313" key="2">
    <source>
        <dbReference type="EMBL" id="SDG69082.1"/>
    </source>
</evidence>
<feature type="transmembrane region" description="Helical" evidence="1">
    <location>
        <begin position="46"/>
        <end position="64"/>
    </location>
</feature>
<dbReference type="Pfam" id="PF19703">
    <property type="entry name" value="DUF6201"/>
    <property type="match status" value="1"/>
</dbReference>
<dbReference type="InterPro" id="IPR045681">
    <property type="entry name" value="DUF6201"/>
</dbReference>
<dbReference type="RefSeq" id="WP_093268650.1">
    <property type="nucleotide sequence ID" value="NZ_FNDD01000001.1"/>
</dbReference>
<dbReference type="EMBL" id="FNDD01000001">
    <property type="protein sequence ID" value="SDG69082.1"/>
    <property type="molecule type" value="Genomic_DNA"/>
</dbReference>
<dbReference type="Proteomes" id="UP000198854">
    <property type="component" value="Unassembled WGS sequence"/>
</dbReference>
<keyword evidence="3" id="KW-1185">Reference proteome</keyword>
<keyword evidence="1" id="KW-1133">Transmembrane helix</keyword>
<sequence length="135" mass="15782">MTLKRFIIALLSIPLLSYWLILSPVIPNSENDYAYYTYSDDGKWKIGEFPVSATTPISFIQFLFNKEYMVLYNDKGEYIGQSTPFCTQSVLDPNILFPTKSDLFVRFIPETCDFSIPVENPRWWSKIIKFRLSLL</sequence>
<dbReference type="AlphaFoldDB" id="A0A1G7WAU7"/>
<evidence type="ECO:0000313" key="3">
    <source>
        <dbReference type="Proteomes" id="UP000198854"/>
    </source>
</evidence>
<dbReference type="OrthoDB" id="5895555at2"/>
<organism evidence="2 3">
    <name type="scientific">Vibrio xiamenensis</name>
    <dbReference type="NCBI Taxonomy" id="861298"/>
    <lineage>
        <taxon>Bacteria</taxon>
        <taxon>Pseudomonadati</taxon>
        <taxon>Pseudomonadota</taxon>
        <taxon>Gammaproteobacteria</taxon>
        <taxon>Vibrionales</taxon>
        <taxon>Vibrionaceae</taxon>
        <taxon>Vibrio</taxon>
    </lineage>
</organism>
<gene>
    <name evidence="2" type="ORF">SAMN04488136_101295</name>
</gene>
<evidence type="ECO:0000256" key="1">
    <source>
        <dbReference type="SAM" id="Phobius"/>
    </source>
</evidence>
<reference evidence="2 3" key="1">
    <citation type="submission" date="2016-10" db="EMBL/GenBank/DDBJ databases">
        <authorList>
            <person name="de Groot N.N."/>
        </authorList>
    </citation>
    <scope>NUCLEOTIDE SEQUENCE [LARGE SCALE GENOMIC DNA]</scope>
    <source>
        <strain evidence="2 3">CGMCC 1.10228</strain>
    </source>
</reference>